<accession>A0ABS2PCW8</accession>
<feature type="transmembrane region" description="Helical" evidence="1">
    <location>
        <begin position="82"/>
        <end position="108"/>
    </location>
</feature>
<feature type="transmembrane region" description="Helical" evidence="1">
    <location>
        <begin position="129"/>
        <end position="146"/>
    </location>
</feature>
<sequence length="182" mass="21066">MMSVYPMEGSWVITSFVILLFMISMYVLNGLIATSQYPSLNGQQKKEWKSYRSHPTSTILWTIVTALTAGLIHYGASLSETLWLTIPLNLIAFAIFTYLLMELAFLIVANLLLRLKTFHHTEQLEKQTGLIFMIAAPIVFGLSFLFDWLILTWLPLFLLLFGLTFRYITEKEAQKRRKKKSY</sequence>
<organism evidence="2 3">
    <name type="scientific">Geomicrobium sediminis</name>
    <dbReference type="NCBI Taxonomy" id="1347788"/>
    <lineage>
        <taxon>Bacteria</taxon>
        <taxon>Bacillati</taxon>
        <taxon>Bacillota</taxon>
        <taxon>Bacilli</taxon>
        <taxon>Bacillales</taxon>
        <taxon>Geomicrobium</taxon>
    </lineage>
</organism>
<gene>
    <name evidence="2" type="ORF">JOD17_002050</name>
</gene>
<proteinExistence type="predicted"/>
<feature type="transmembrane region" description="Helical" evidence="1">
    <location>
        <begin position="58"/>
        <end position="76"/>
    </location>
</feature>
<dbReference type="Proteomes" id="UP000741863">
    <property type="component" value="Unassembled WGS sequence"/>
</dbReference>
<feature type="transmembrane region" description="Helical" evidence="1">
    <location>
        <begin position="152"/>
        <end position="169"/>
    </location>
</feature>
<reference evidence="2 3" key="1">
    <citation type="submission" date="2021-01" db="EMBL/GenBank/DDBJ databases">
        <title>Genomic Encyclopedia of Type Strains, Phase IV (KMG-IV): sequencing the most valuable type-strain genomes for metagenomic binning, comparative biology and taxonomic classification.</title>
        <authorList>
            <person name="Goeker M."/>
        </authorList>
    </citation>
    <scope>NUCLEOTIDE SEQUENCE [LARGE SCALE GENOMIC DNA]</scope>
    <source>
        <strain evidence="2 3">DSM 25540</strain>
    </source>
</reference>
<keyword evidence="1" id="KW-0472">Membrane</keyword>
<dbReference type="RefSeq" id="WP_204697441.1">
    <property type="nucleotide sequence ID" value="NZ_JAFBEC010000005.1"/>
</dbReference>
<name>A0ABS2PCW8_9BACL</name>
<comment type="caution">
    <text evidence="2">The sequence shown here is derived from an EMBL/GenBank/DDBJ whole genome shotgun (WGS) entry which is preliminary data.</text>
</comment>
<evidence type="ECO:0000256" key="1">
    <source>
        <dbReference type="SAM" id="Phobius"/>
    </source>
</evidence>
<keyword evidence="3" id="KW-1185">Reference proteome</keyword>
<evidence type="ECO:0000313" key="2">
    <source>
        <dbReference type="EMBL" id="MBM7632956.1"/>
    </source>
</evidence>
<protein>
    <submittedName>
        <fullName evidence="2">Membrane protein</fullName>
    </submittedName>
</protein>
<keyword evidence="1" id="KW-0812">Transmembrane</keyword>
<evidence type="ECO:0000313" key="3">
    <source>
        <dbReference type="Proteomes" id="UP000741863"/>
    </source>
</evidence>
<keyword evidence="1" id="KW-1133">Transmembrane helix</keyword>
<feature type="transmembrane region" description="Helical" evidence="1">
    <location>
        <begin position="12"/>
        <end position="37"/>
    </location>
</feature>
<dbReference type="EMBL" id="JAFBEC010000005">
    <property type="protein sequence ID" value="MBM7632956.1"/>
    <property type="molecule type" value="Genomic_DNA"/>
</dbReference>